<sequence>MRKTSVLFCCLWSGFFFPQHIDGVWLNEELRNSILDGSLESKNSGIMQPMFFEISKNKVANFYQVEPSVKPKFKSIKKITKDIYTDGLAFYTYINENTISYKTKKKSSTYIRNQNISKDDIFDTKKTLTKTYIEFTRLSIIKDVHSNKEVSVKCTNGGNEVRCVYDKNKFSYTIYSSNPYYYKSWNKLEFYMETNINNSERTYLLEKQTNHSYHLKDLTTNTVEYVLTY</sequence>
<dbReference type="OrthoDB" id="1243277at2"/>
<organism evidence="1 2">
    <name type="scientific">Chryseobacterium luteum</name>
    <dbReference type="NCBI Taxonomy" id="421531"/>
    <lineage>
        <taxon>Bacteria</taxon>
        <taxon>Pseudomonadati</taxon>
        <taxon>Bacteroidota</taxon>
        <taxon>Flavobacteriia</taxon>
        <taxon>Flavobacteriales</taxon>
        <taxon>Weeksellaceae</taxon>
        <taxon>Chryseobacterium group</taxon>
        <taxon>Chryseobacterium</taxon>
    </lineage>
</organism>
<reference evidence="1 2" key="1">
    <citation type="submission" date="2014-07" db="EMBL/GenBank/DDBJ databases">
        <title>Genome of Chryseobacterium luteum DSM 18605.</title>
        <authorList>
            <person name="Stropko S.J."/>
            <person name="Pipes S.E."/>
            <person name="Newman J.D."/>
        </authorList>
    </citation>
    <scope>NUCLEOTIDE SEQUENCE [LARGE SCALE GENOMIC DNA]</scope>
    <source>
        <strain evidence="1 2">DSM 18605</strain>
    </source>
</reference>
<dbReference type="EMBL" id="JPRO01000020">
    <property type="protein sequence ID" value="KFE99010.1"/>
    <property type="molecule type" value="Genomic_DNA"/>
</dbReference>
<dbReference type="RefSeq" id="WP_034707153.1">
    <property type="nucleotide sequence ID" value="NZ_JPRO01000020.1"/>
</dbReference>
<dbReference type="AlphaFoldDB" id="A0A085Z3J7"/>
<dbReference type="eggNOG" id="ENOG50311K7">
    <property type="taxonomic scope" value="Bacteria"/>
</dbReference>
<proteinExistence type="predicted"/>
<gene>
    <name evidence="1" type="ORF">IX38_18375</name>
</gene>
<accession>A0A085Z3J7</accession>
<keyword evidence="2" id="KW-1185">Reference proteome</keyword>
<evidence type="ECO:0000313" key="1">
    <source>
        <dbReference type="EMBL" id="KFE99010.1"/>
    </source>
</evidence>
<dbReference type="Proteomes" id="UP000028703">
    <property type="component" value="Unassembled WGS sequence"/>
</dbReference>
<protein>
    <submittedName>
        <fullName evidence="1">Uncharacterized protein</fullName>
    </submittedName>
</protein>
<comment type="caution">
    <text evidence="1">The sequence shown here is derived from an EMBL/GenBank/DDBJ whole genome shotgun (WGS) entry which is preliminary data.</text>
</comment>
<evidence type="ECO:0000313" key="2">
    <source>
        <dbReference type="Proteomes" id="UP000028703"/>
    </source>
</evidence>
<name>A0A085Z3J7_9FLAO</name>